<organism evidence="2 3">
    <name type="scientific">Passalora fulva</name>
    <name type="common">Tomato leaf mold</name>
    <name type="synonym">Cladosporium fulvum</name>
    <dbReference type="NCBI Taxonomy" id="5499"/>
    <lineage>
        <taxon>Eukaryota</taxon>
        <taxon>Fungi</taxon>
        <taxon>Dikarya</taxon>
        <taxon>Ascomycota</taxon>
        <taxon>Pezizomycotina</taxon>
        <taxon>Dothideomycetes</taxon>
        <taxon>Dothideomycetidae</taxon>
        <taxon>Mycosphaerellales</taxon>
        <taxon>Mycosphaerellaceae</taxon>
        <taxon>Fulvia</taxon>
    </lineage>
</organism>
<evidence type="ECO:0000256" key="1">
    <source>
        <dbReference type="SAM" id="MobiDB-lite"/>
    </source>
</evidence>
<evidence type="ECO:0000313" key="3">
    <source>
        <dbReference type="Proteomes" id="UP000756132"/>
    </source>
</evidence>
<feature type="region of interest" description="Disordered" evidence="1">
    <location>
        <begin position="1"/>
        <end position="122"/>
    </location>
</feature>
<feature type="compositionally biased region" description="Basic and acidic residues" evidence="1">
    <location>
        <begin position="138"/>
        <end position="153"/>
    </location>
</feature>
<keyword evidence="3" id="KW-1185">Reference proteome</keyword>
<dbReference type="AlphaFoldDB" id="A0A9Q8P2Z8"/>
<proteinExistence type="predicted"/>
<dbReference type="KEGG" id="ffu:CLAFUR5_01561"/>
<gene>
    <name evidence="2" type="ORF">CLAFUR5_01561</name>
</gene>
<feature type="region of interest" description="Disordered" evidence="1">
    <location>
        <begin position="138"/>
        <end position="168"/>
    </location>
</feature>
<dbReference type="RefSeq" id="XP_047755602.1">
    <property type="nucleotide sequence ID" value="XM_047900709.1"/>
</dbReference>
<sequence>MSNTPLARKVSGPADAGRAKTPLTPLTPANATPRPSSKDSELDWPSYSQPTFSSTNGRSTPVQEGGRQTPGVSTQNSTPKSTSTGNSRPSTANVSRPPSRQSTGEAVGLAGMSGGKKAGLPDHKVKWVEGMIERAKKASAEKSKEEREKHFNELGKAGSTRRVIFKSG</sequence>
<name>A0A9Q8P2Z8_PASFU</name>
<dbReference type="GeneID" id="71981439"/>
<dbReference type="OrthoDB" id="5409589at2759"/>
<evidence type="ECO:0000313" key="2">
    <source>
        <dbReference type="EMBL" id="UJO11236.1"/>
    </source>
</evidence>
<dbReference type="EMBL" id="CP090163">
    <property type="protein sequence ID" value="UJO11236.1"/>
    <property type="molecule type" value="Genomic_DNA"/>
</dbReference>
<protein>
    <submittedName>
        <fullName evidence="2">Uncharacterized protein</fullName>
    </submittedName>
</protein>
<feature type="compositionally biased region" description="Polar residues" evidence="1">
    <location>
        <begin position="46"/>
        <end position="62"/>
    </location>
</feature>
<feature type="compositionally biased region" description="Low complexity" evidence="1">
    <location>
        <begin position="21"/>
        <end position="33"/>
    </location>
</feature>
<accession>A0A9Q8P2Z8</accession>
<reference evidence="2" key="2">
    <citation type="journal article" date="2022" name="Microb. Genom.">
        <title>A chromosome-scale genome assembly of the tomato pathogen Cladosporium fulvum reveals a compartmentalized genome architecture and the presence of a dispensable chromosome.</title>
        <authorList>
            <person name="Zaccaron A.Z."/>
            <person name="Chen L.H."/>
            <person name="Samaras A."/>
            <person name="Stergiopoulos I."/>
        </authorList>
    </citation>
    <scope>NUCLEOTIDE SEQUENCE</scope>
    <source>
        <strain evidence="2">Race5_Kim</strain>
    </source>
</reference>
<feature type="compositionally biased region" description="Polar residues" evidence="1">
    <location>
        <begin position="70"/>
        <end position="104"/>
    </location>
</feature>
<dbReference type="Proteomes" id="UP000756132">
    <property type="component" value="Chromosome 1"/>
</dbReference>
<reference evidence="2" key="1">
    <citation type="submission" date="2021-12" db="EMBL/GenBank/DDBJ databases">
        <authorList>
            <person name="Zaccaron A."/>
            <person name="Stergiopoulos I."/>
        </authorList>
    </citation>
    <scope>NUCLEOTIDE SEQUENCE</scope>
    <source>
        <strain evidence="2">Race5_Kim</strain>
    </source>
</reference>